<sequence>MSLISEPSPPRSSLVGRSESGEVEHLHYEVLQRASEQIEISQHHTGVSTRGACPIAAPIRVGVYFLLCKDTNVRNYGVCIWMDELLESMLLLYTSTVCGINGSC</sequence>
<evidence type="ECO:0000313" key="3">
    <source>
        <dbReference type="Proteomes" id="UP000016932"/>
    </source>
</evidence>
<dbReference type="HOGENOM" id="CLU_2256489_0_0_1"/>
<name>M3B496_PSEFD</name>
<evidence type="ECO:0000256" key="1">
    <source>
        <dbReference type="SAM" id="MobiDB-lite"/>
    </source>
</evidence>
<keyword evidence="3" id="KW-1185">Reference proteome</keyword>
<organism evidence="2 3">
    <name type="scientific">Pseudocercospora fijiensis (strain CIRAD86)</name>
    <name type="common">Black leaf streak disease fungus</name>
    <name type="synonym">Mycosphaerella fijiensis</name>
    <dbReference type="NCBI Taxonomy" id="383855"/>
    <lineage>
        <taxon>Eukaryota</taxon>
        <taxon>Fungi</taxon>
        <taxon>Dikarya</taxon>
        <taxon>Ascomycota</taxon>
        <taxon>Pezizomycotina</taxon>
        <taxon>Dothideomycetes</taxon>
        <taxon>Dothideomycetidae</taxon>
        <taxon>Mycosphaerellales</taxon>
        <taxon>Mycosphaerellaceae</taxon>
        <taxon>Pseudocercospora</taxon>
    </lineage>
</organism>
<gene>
    <name evidence="2" type="ORF">MYCFIDRAFT_210804</name>
</gene>
<reference evidence="2 3" key="1">
    <citation type="journal article" date="2012" name="PLoS Pathog.">
        <title>Diverse lifestyles and strategies of plant pathogenesis encoded in the genomes of eighteen Dothideomycetes fungi.</title>
        <authorList>
            <person name="Ohm R.A."/>
            <person name="Feau N."/>
            <person name="Henrissat B."/>
            <person name="Schoch C.L."/>
            <person name="Horwitz B.A."/>
            <person name="Barry K.W."/>
            <person name="Condon B.J."/>
            <person name="Copeland A.C."/>
            <person name="Dhillon B."/>
            <person name="Glaser F."/>
            <person name="Hesse C.N."/>
            <person name="Kosti I."/>
            <person name="LaButti K."/>
            <person name="Lindquist E.A."/>
            <person name="Lucas S."/>
            <person name="Salamov A.A."/>
            <person name="Bradshaw R.E."/>
            <person name="Ciuffetti L."/>
            <person name="Hamelin R.C."/>
            <person name="Kema G.H.J."/>
            <person name="Lawrence C."/>
            <person name="Scott J.A."/>
            <person name="Spatafora J.W."/>
            <person name="Turgeon B.G."/>
            <person name="de Wit P.J.G.M."/>
            <person name="Zhong S."/>
            <person name="Goodwin S.B."/>
            <person name="Grigoriev I.V."/>
        </authorList>
    </citation>
    <scope>NUCLEOTIDE SEQUENCE [LARGE SCALE GENOMIC DNA]</scope>
    <source>
        <strain evidence="2 3">CIRAD86</strain>
    </source>
</reference>
<dbReference type="GeneID" id="19337203"/>
<dbReference type="KEGG" id="pfj:MYCFIDRAFT_210804"/>
<feature type="non-terminal residue" evidence="2">
    <location>
        <position position="104"/>
    </location>
</feature>
<dbReference type="EMBL" id="KB446557">
    <property type="protein sequence ID" value="EME84172.1"/>
    <property type="molecule type" value="Genomic_DNA"/>
</dbReference>
<dbReference type="RefSeq" id="XP_007924796.1">
    <property type="nucleotide sequence ID" value="XM_007926605.1"/>
</dbReference>
<proteinExistence type="predicted"/>
<dbReference type="VEuPathDB" id="FungiDB:MYCFIDRAFT_210804"/>
<dbReference type="AlphaFoldDB" id="M3B496"/>
<feature type="region of interest" description="Disordered" evidence="1">
    <location>
        <begin position="1"/>
        <end position="20"/>
    </location>
</feature>
<dbReference type="Proteomes" id="UP000016932">
    <property type="component" value="Unassembled WGS sequence"/>
</dbReference>
<evidence type="ECO:0000313" key="2">
    <source>
        <dbReference type="EMBL" id="EME84172.1"/>
    </source>
</evidence>
<protein>
    <submittedName>
        <fullName evidence="2">Uncharacterized protein</fullName>
    </submittedName>
</protein>
<accession>M3B496</accession>